<dbReference type="Proteomes" id="UP000294325">
    <property type="component" value="Chromosome"/>
</dbReference>
<dbReference type="InterPro" id="IPR015760">
    <property type="entry name" value="TIF_IF2"/>
</dbReference>
<comment type="subcellular location">
    <subcellularLocation>
        <location evidence="1 9 11">Cytoplasm</location>
    </subcellularLocation>
</comment>
<dbReference type="FunFam" id="3.40.50.10050:FF:000001">
    <property type="entry name" value="Translation initiation factor IF-2"/>
    <property type="match status" value="1"/>
</dbReference>
<comment type="similarity">
    <text evidence="2 9 10">Belongs to the TRAFAC class translation factor GTPase superfamily. Classic translation factor GTPase family. IF-2 subfamily.</text>
</comment>
<evidence type="ECO:0000256" key="4">
    <source>
        <dbReference type="ARBA" id="ARBA00022490"/>
    </source>
</evidence>
<dbReference type="FunFam" id="3.40.50.300:FF:000019">
    <property type="entry name" value="Translation initiation factor IF-2"/>
    <property type="match status" value="1"/>
</dbReference>
<keyword evidence="5 9" id="KW-0396">Initiation factor</keyword>
<reference evidence="14 15" key="1">
    <citation type="submission" date="2019-03" db="EMBL/GenBank/DDBJ databases">
        <title>The genome sequence of Nitrosococcus wardiae strain D1FHST reveals the archetypal metabolic capacity of ammonia-oxidizing Gammaproteobacteria.</title>
        <authorList>
            <person name="Wang L."/>
            <person name="Lim C.K."/>
            <person name="Hanson T.E."/>
            <person name="Dang H."/>
            <person name="Klotz M.G."/>
        </authorList>
    </citation>
    <scope>NUCLEOTIDE SEQUENCE [LARGE SCALE GENOMIC DNA]</scope>
    <source>
        <strain evidence="14 15">D1FHS</strain>
    </source>
</reference>
<dbReference type="SUPFAM" id="SSF52156">
    <property type="entry name" value="Initiation factor IF2/eIF5b, domain 3"/>
    <property type="match status" value="1"/>
</dbReference>
<comment type="function">
    <text evidence="9 10">One of the essential components for the initiation of protein synthesis. Protects formylmethionyl-tRNA from spontaneous hydrolysis and promotes its binding to the 30S ribosomal subunits. Also involved in the hydrolysis of GTP during the formation of the 70S ribosomal complex.</text>
</comment>
<dbReference type="GO" id="GO:0005829">
    <property type="term" value="C:cytosol"/>
    <property type="evidence" value="ECO:0007669"/>
    <property type="project" value="TreeGrafter"/>
</dbReference>
<evidence type="ECO:0000256" key="11">
    <source>
        <dbReference type="RuleBase" id="RU000645"/>
    </source>
</evidence>
<dbReference type="Pfam" id="PF03144">
    <property type="entry name" value="GTP_EFTU_D2"/>
    <property type="match status" value="1"/>
</dbReference>
<dbReference type="InterPro" id="IPR044145">
    <property type="entry name" value="IF2_II"/>
</dbReference>
<keyword evidence="7 9" id="KW-0648">Protein biosynthesis</keyword>
<dbReference type="Pfam" id="PF00009">
    <property type="entry name" value="GTP_EFTU"/>
    <property type="match status" value="1"/>
</dbReference>
<evidence type="ECO:0000256" key="8">
    <source>
        <dbReference type="ARBA" id="ARBA00023134"/>
    </source>
</evidence>
<dbReference type="EMBL" id="CP038033">
    <property type="protein sequence ID" value="QBQ55013.1"/>
    <property type="molecule type" value="Genomic_DNA"/>
</dbReference>
<dbReference type="PANTHER" id="PTHR43381">
    <property type="entry name" value="TRANSLATION INITIATION FACTOR IF-2-RELATED"/>
    <property type="match status" value="1"/>
</dbReference>
<organism evidence="14 15">
    <name type="scientific">Nitrosococcus wardiae</name>
    <dbReference type="NCBI Taxonomy" id="1814290"/>
    <lineage>
        <taxon>Bacteria</taxon>
        <taxon>Pseudomonadati</taxon>
        <taxon>Pseudomonadota</taxon>
        <taxon>Gammaproteobacteria</taxon>
        <taxon>Chromatiales</taxon>
        <taxon>Chromatiaceae</taxon>
        <taxon>Nitrosococcus</taxon>
    </lineage>
</organism>
<proteinExistence type="inferred from homology"/>
<dbReference type="KEGG" id="nwr:E3U44_11175"/>
<evidence type="ECO:0000256" key="7">
    <source>
        <dbReference type="ARBA" id="ARBA00022917"/>
    </source>
</evidence>
<accession>A0A4P7BXW9</accession>
<dbReference type="Gene3D" id="3.40.50.300">
    <property type="entry name" value="P-loop containing nucleotide triphosphate hydrolases"/>
    <property type="match status" value="1"/>
</dbReference>
<keyword evidence="6 9" id="KW-0547">Nucleotide-binding</keyword>
<dbReference type="InterPro" id="IPR027417">
    <property type="entry name" value="P-loop_NTPase"/>
</dbReference>
<dbReference type="OrthoDB" id="9811804at2"/>
<dbReference type="Pfam" id="PF08364">
    <property type="entry name" value="IF2_assoc"/>
    <property type="match status" value="1"/>
</dbReference>
<dbReference type="InterPro" id="IPR000795">
    <property type="entry name" value="T_Tr_GTP-bd_dom"/>
</dbReference>
<evidence type="ECO:0000256" key="9">
    <source>
        <dbReference type="HAMAP-Rule" id="MF_00100"/>
    </source>
</evidence>
<dbReference type="InterPro" id="IPR006847">
    <property type="entry name" value="IF2_N"/>
</dbReference>
<feature type="binding site" evidence="9">
    <location>
        <begin position="438"/>
        <end position="442"/>
    </location>
    <ligand>
        <name>GTP</name>
        <dbReference type="ChEBI" id="CHEBI:37565"/>
    </ligand>
</feature>
<evidence type="ECO:0000313" key="15">
    <source>
        <dbReference type="Proteomes" id="UP000294325"/>
    </source>
</evidence>
<dbReference type="CDD" id="cd03692">
    <property type="entry name" value="mtIF2_IVc"/>
    <property type="match status" value="1"/>
</dbReference>
<feature type="binding site" evidence="9">
    <location>
        <begin position="492"/>
        <end position="495"/>
    </location>
    <ligand>
        <name>GTP</name>
        <dbReference type="ChEBI" id="CHEBI:37565"/>
    </ligand>
</feature>
<feature type="compositionally biased region" description="Basic and acidic residues" evidence="12">
    <location>
        <begin position="246"/>
        <end position="267"/>
    </location>
</feature>
<feature type="binding site" evidence="9">
    <location>
        <begin position="392"/>
        <end position="399"/>
    </location>
    <ligand>
        <name>GTP</name>
        <dbReference type="ChEBI" id="CHEBI:37565"/>
    </ligand>
</feature>
<dbReference type="HAMAP" id="MF_00100_B">
    <property type="entry name" value="IF_2_B"/>
    <property type="match status" value="1"/>
</dbReference>
<dbReference type="GO" id="GO:0005525">
    <property type="term" value="F:GTP binding"/>
    <property type="evidence" value="ECO:0007669"/>
    <property type="project" value="UniProtKB-KW"/>
</dbReference>
<evidence type="ECO:0000256" key="1">
    <source>
        <dbReference type="ARBA" id="ARBA00004496"/>
    </source>
</evidence>
<dbReference type="NCBIfam" id="TIGR00487">
    <property type="entry name" value="IF-2"/>
    <property type="match status" value="1"/>
</dbReference>
<dbReference type="FunFam" id="2.40.30.10:FF:000008">
    <property type="entry name" value="Translation initiation factor IF-2"/>
    <property type="match status" value="1"/>
</dbReference>
<dbReference type="Pfam" id="PF22042">
    <property type="entry name" value="EF-G_D2"/>
    <property type="match status" value="1"/>
</dbReference>
<evidence type="ECO:0000256" key="5">
    <source>
        <dbReference type="ARBA" id="ARBA00022540"/>
    </source>
</evidence>
<dbReference type="NCBIfam" id="TIGR00231">
    <property type="entry name" value="small_GTP"/>
    <property type="match status" value="1"/>
</dbReference>
<dbReference type="Gene3D" id="3.40.50.10050">
    <property type="entry name" value="Translation initiation factor IF- 2, domain 3"/>
    <property type="match status" value="1"/>
</dbReference>
<sequence length="883" mass="97545">MSDVTVRQLAHVVGTPVGRLLEQLREAGIGVDCEDAAITEAQKLQLLRYLRRSHGASVDAATPKKITLKRRSHSEIQVNAGGGRSKTVNVEVRKKRTYIKRSVILEQEQKRLAEVQAERRRQEEEQALQEQASLRAQQEREARLIAEEEAKRRAEEEAKRHAEEEAKRHAEAEAKRRAEEETKRRAEAKRHAEEETKRRAEEETKRRAEEETKRRAEEERKPRPRVEPEKARTEKSAGRKAKPRSRSGDRELEQEQRRTKFGRKELHITPGKPSKRKKLRSQKTAAPTPKHGFEKPTAPIVREVPIPETITVAELAQKMSVKAAEVIKVLMKLGTMATINQALDQETATIVVEEMGHKPKLLQENALELELTQPEQEVSKQVSRAAVVTIMGHVDHGKTSLLDYIRRAKVASGEAGGITQHIGAYKVHSDRGEITFIDTPGHAAFTAMRARGAKVTDIVILVVAADDGVMPQTVEAIQHAGAAGAPLVVAVNKIDRPDADPDRVKQELTNHDVIPEEWGGETQFVNVSAKTGEGIDELIEAILLQAEIMELKASSEGTARGVVIESRLDKGRGPVATVLVQSGTLYKGDILLSGVETGRVRAMLTETGQEITEAGPSTPVEILGLSGTPNAGDEAIVVSDERKAREIAGLRQAKEREAKLARQQSAKLENMFSEMEEGEVRTLNLVIKADVQGSAEALSEALIKLSTDKAKVKVVAAGVGGINETDVNLAVASNAILIGFNVRADATARRSIAEKGVDLHYYSVIYNAIDEVRGALTGMLEPEYREEIIGLARVDDVFRSPKFGAIAGCLVIEGVVRRHNPIRVLRDNVVIFEGQLESLRRFKEDVQEVRSGTECGIGVKDYRDVKVGDHIEVYEKIKIEPTL</sequence>
<keyword evidence="4 9" id="KW-0963">Cytoplasm</keyword>
<evidence type="ECO:0000256" key="6">
    <source>
        <dbReference type="ARBA" id="ARBA00022741"/>
    </source>
</evidence>
<feature type="region of interest" description="Disordered" evidence="12">
    <location>
        <begin position="150"/>
        <end position="295"/>
    </location>
</feature>
<dbReference type="InterPro" id="IPR036925">
    <property type="entry name" value="TIF_IF2_dom3_sf"/>
</dbReference>
<feature type="region of interest" description="G-domain" evidence="9">
    <location>
        <begin position="386"/>
        <end position="534"/>
    </location>
</feature>
<dbReference type="GO" id="GO:0003924">
    <property type="term" value="F:GTPase activity"/>
    <property type="evidence" value="ECO:0007669"/>
    <property type="project" value="UniProtKB-UniRule"/>
</dbReference>
<protein>
    <recommendedName>
        <fullName evidence="3 9">Translation initiation factor IF-2</fullName>
    </recommendedName>
</protein>
<feature type="domain" description="Tr-type G" evidence="13">
    <location>
        <begin position="383"/>
        <end position="552"/>
    </location>
</feature>
<dbReference type="InterPro" id="IPR004161">
    <property type="entry name" value="EFTu-like_2"/>
</dbReference>
<dbReference type="Pfam" id="PF11987">
    <property type="entry name" value="IF-2"/>
    <property type="match status" value="1"/>
</dbReference>
<dbReference type="Pfam" id="PF04760">
    <property type="entry name" value="IF2_N"/>
    <property type="match status" value="1"/>
</dbReference>
<evidence type="ECO:0000259" key="13">
    <source>
        <dbReference type="PROSITE" id="PS51722"/>
    </source>
</evidence>
<dbReference type="Gene3D" id="2.40.30.10">
    <property type="entry name" value="Translation factors"/>
    <property type="match status" value="2"/>
</dbReference>
<evidence type="ECO:0000256" key="12">
    <source>
        <dbReference type="SAM" id="MobiDB-lite"/>
    </source>
</evidence>
<dbReference type="FunFam" id="2.40.30.10:FF:000007">
    <property type="entry name" value="Translation initiation factor IF-2"/>
    <property type="match status" value="1"/>
</dbReference>
<dbReference type="RefSeq" id="WP_134358282.1">
    <property type="nucleotide sequence ID" value="NZ_CP038033.1"/>
</dbReference>
<dbReference type="AlphaFoldDB" id="A0A4P7BXW9"/>
<feature type="compositionally biased region" description="Basic and acidic residues" evidence="12">
    <location>
        <begin position="150"/>
        <end position="237"/>
    </location>
</feature>
<dbReference type="SUPFAM" id="SSF50447">
    <property type="entry name" value="Translation proteins"/>
    <property type="match status" value="2"/>
</dbReference>
<dbReference type="InterPro" id="IPR005225">
    <property type="entry name" value="Small_GTP-bd"/>
</dbReference>
<dbReference type="InterPro" id="IPR053905">
    <property type="entry name" value="EF-G-like_DII"/>
</dbReference>
<dbReference type="PANTHER" id="PTHR43381:SF5">
    <property type="entry name" value="TR-TYPE G DOMAIN-CONTAINING PROTEIN"/>
    <property type="match status" value="1"/>
</dbReference>
<name>A0A4P7BXW9_9GAMM</name>
<keyword evidence="8 9" id="KW-0342">GTP-binding</keyword>
<dbReference type="GO" id="GO:0003743">
    <property type="term" value="F:translation initiation factor activity"/>
    <property type="evidence" value="ECO:0007669"/>
    <property type="project" value="UniProtKB-UniRule"/>
</dbReference>
<dbReference type="PROSITE" id="PS01176">
    <property type="entry name" value="IF2"/>
    <property type="match status" value="1"/>
</dbReference>
<dbReference type="InterPro" id="IPR009000">
    <property type="entry name" value="Transl_B-barrel_sf"/>
</dbReference>
<evidence type="ECO:0000256" key="3">
    <source>
        <dbReference type="ARBA" id="ARBA00020675"/>
    </source>
</evidence>
<dbReference type="SUPFAM" id="SSF46955">
    <property type="entry name" value="Putative DNA-binding domain"/>
    <property type="match status" value="1"/>
</dbReference>
<evidence type="ECO:0000256" key="2">
    <source>
        <dbReference type="ARBA" id="ARBA00007733"/>
    </source>
</evidence>
<evidence type="ECO:0000313" key="14">
    <source>
        <dbReference type="EMBL" id="QBQ55013.1"/>
    </source>
</evidence>
<dbReference type="InterPro" id="IPR009061">
    <property type="entry name" value="DNA-bd_dom_put_sf"/>
</dbReference>
<dbReference type="PROSITE" id="PS51722">
    <property type="entry name" value="G_TR_2"/>
    <property type="match status" value="1"/>
</dbReference>
<gene>
    <name evidence="9 14" type="primary">infB</name>
    <name evidence="14" type="ORF">E3U44_11175</name>
</gene>
<dbReference type="InterPro" id="IPR023115">
    <property type="entry name" value="TIF_IF2_dom3"/>
</dbReference>
<dbReference type="CDD" id="cd01887">
    <property type="entry name" value="IF2_eIF5B"/>
    <property type="match status" value="1"/>
</dbReference>
<keyword evidence="15" id="KW-1185">Reference proteome</keyword>
<dbReference type="InterPro" id="IPR013575">
    <property type="entry name" value="IF2_assoc_dom_bac"/>
</dbReference>
<dbReference type="InterPro" id="IPR000178">
    <property type="entry name" value="TF_IF2_bacterial-like"/>
</dbReference>
<dbReference type="Gene3D" id="3.30.56.50">
    <property type="entry name" value="Putative DNA-binding domain, N-terminal subdomain of bacterial translation initiation factor IF2"/>
    <property type="match status" value="1"/>
</dbReference>
<dbReference type="CDD" id="cd03702">
    <property type="entry name" value="IF2_mtIF2_II"/>
    <property type="match status" value="1"/>
</dbReference>
<dbReference type="SUPFAM" id="SSF52540">
    <property type="entry name" value="P-loop containing nucleoside triphosphate hydrolases"/>
    <property type="match status" value="1"/>
</dbReference>
<evidence type="ECO:0000256" key="10">
    <source>
        <dbReference type="RuleBase" id="RU000644"/>
    </source>
</evidence>